<dbReference type="Proteomes" id="UP000886520">
    <property type="component" value="Chromosome 11"/>
</dbReference>
<evidence type="ECO:0000313" key="1">
    <source>
        <dbReference type="EMBL" id="KAI5073089.1"/>
    </source>
</evidence>
<evidence type="ECO:0000313" key="2">
    <source>
        <dbReference type="Proteomes" id="UP000886520"/>
    </source>
</evidence>
<comment type="caution">
    <text evidence="1">The sequence shown here is derived from an EMBL/GenBank/DDBJ whole genome shotgun (WGS) entry which is preliminary data.</text>
</comment>
<dbReference type="AlphaFoldDB" id="A0A9D4ZF35"/>
<accession>A0A9D4ZF35</accession>
<keyword evidence="2" id="KW-1185">Reference proteome</keyword>
<protein>
    <submittedName>
        <fullName evidence="1">Uncharacterized protein</fullName>
    </submittedName>
</protein>
<proteinExistence type="predicted"/>
<organism evidence="1 2">
    <name type="scientific">Adiantum capillus-veneris</name>
    <name type="common">Maidenhair fern</name>
    <dbReference type="NCBI Taxonomy" id="13818"/>
    <lineage>
        <taxon>Eukaryota</taxon>
        <taxon>Viridiplantae</taxon>
        <taxon>Streptophyta</taxon>
        <taxon>Embryophyta</taxon>
        <taxon>Tracheophyta</taxon>
        <taxon>Polypodiopsida</taxon>
        <taxon>Polypodiidae</taxon>
        <taxon>Polypodiales</taxon>
        <taxon>Pteridineae</taxon>
        <taxon>Pteridaceae</taxon>
        <taxon>Vittarioideae</taxon>
        <taxon>Adiantum</taxon>
    </lineage>
</organism>
<sequence>MSHGPLQVTVAIHDAVVKVDAGGEVPRDAGGSERAGGGKDVAVVEAGVSAGVKISTSVTGANEDAVAVSHALVSVDARRDPVVLSVVAFATHHGPGQRHAAAGSRHGLDPRPQQGRLRLLI</sequence>
<dbReference type="EMBL" id="JABFUD020000011">
    <property type="protein sequence ID" value="KAI5073089.1"/>
    <property type="molecule type" value="Genomic_DNA"/>
</dbReference>
<reference evidence="1" key="1">
    <citation type="submission" date="2021-01" db="EMBL/GenBank/DDBJ databases">
        <title>Adiantum capillus-veneris genome.</title>
        <authorList>
            <person name="Fang Y."/>
            <person name="Liao Q."/>
        </authorList>
    </citation>
    <scope>NUCLEOTIDE SEQUENCE</scope>
    <source>
        <strain evidence="1">H3</strain>
        <tissue evidence="1">Leaf</tissue>
    </source>
</reference>
<gene>
    <name evidence="1" type="ORF">GOP47_0011102</name>
</gene>
<name>A0A9D4ZF35_ADICA</name>